<dbReference type="GO" id="GO:0005886">
    <property type="term" value="C:plasma membrane"/>
    <property type="evidence" value="ECO:0007669"/>
    <property type="project" value="TreeGrafter"/>
</dbReference>
<feature type="domain" description="Major facilitator superfamily (MFS) profile" evidence="9">
    <location>
        <begin position="64"/>
        <end position="512"/>
    </location>
</feature>
<name>A0A9P8ULM2_9PEZI</name>
<evidence type="ECO:0000256" key="8">
    <source>
        <dbReference type="SAM" id="Phobius"/>
    </source>
</evidence>
<evidence type="ECO:0000313" key="11">
    <source>
        <dbReference type="Proteomes" id="UP000758603"/>
    </source>
</evidence>
<dbReference type="PROSITE" id="PS50850">
    <property type="entry name" value="MFS"/>
    <property type="match status" value="1"/>
</dbReference>
<feature type="transmembrane region" description="Helical" evidence="8">
    <location>
        <begin position="283"/>
        <end position="304"/>
    </location>
</feature>
<feature type="transmembrane region" description="Helical" evidence="8">
    <location>
        <begin position="189"/>
        <end position="210"/>
    </location>
</feature>
<dbReference type="AlphaFoldDB" id="A0A9P8ULM2"/>
<feature type="transmembrane region" description="Helical" evidence="8">
    <location>
        <begin position="533"/>
        <end position="555"/>
    </location>
</feature>
<evidence type="ECO:0000256" key="5">
    <source>
        <dbReference type="ARBA" id="ARBA00022989"/>
    </source>
</evidence>
<evidence type="ECO:0000256" key="6">
    <source>
        <dbReference type="ARBA" id="ARBA00023136"/>
    </source>
</evidence>
<sequence>MSFESPRSIPERPNASTKSSKASTMQNGNKVETISKGYDDVSEAAPSHAQHPRDGISPRTWTIMLCGNLLMSMIGGYDTSNVANIQVPVYQAFGHIDLLPWVSLAYCLSAVAIVPFVRKLTSFCDLKWMALVSCVLTCAASALAGAAPNIVCVIFGRVFMGLGSATIYQIILSYNVVFARPQELPLLQALVGASFAVGLISGPIVGGAFAENEHTTWRWAFYIVIPVLALTSLLLFFYPSHKFPTKKTTLQNLKEIDWVGCVLWAGVFVLFGLASIFSGTKWAWDSGAVIAVWTVFGLAVWAFIIQQYMSFFTTPEQRAFPVHLLTVSAVAIPSLCALLSAVAYGATLYYTPIYFAFTRGHGALGAAVRLLPFIGVFIFMIFLSGGLLPVLRYYKAFFLVGAVFVLIGGGLQQTVTSQTSESRVMGFEAVIAAGLGLMWQISLPIASAVLPPQYRIDAAALVNMCQMCGISISLAISGAIYENIGFGRIEDIVAGMGFSAHDIRELLSGADSPILSRLDPEVTLQVIDAATKAIVSCFNLTIGAGAICFIAACCMKFEALDFKKRSARKVDTEEYDKA</sequence>
<keyword evidence="3" id="KW-0813">Transport</keyword>
<evidence type="ECO:0000256" key="1">
    <source>
        <dbReference type="ARBA" id="ARBA00004141"/>
    </source>
</evidence>
<feature type="transmembrane region" description="Helical" evidence="8">
    <location>
        <begin position="458"/>
        <end position="481"/>
    </location>
</feature>
<feature type="transmembrane region" description="Helical" evidence="8">
    <location>
        <begin position="129"/>
        <end position="148"/>
    </location>
</feature>
<feature type="region of interest" description="Disordered" evidence="7">
    <location>
        <begin position="1"/>
        <end position="29"/>
    </location>
</feature>
<evidence type="ECO:0000256" key="3">
    <source>
        <dbReference type="ARBA" id="ARBA00022448"/>
    </source>
</evidence>
<evidence type="ECO:0000256" key="4">
    <source>
        <dbReference type="ARBA" id="ARBA00022692"/>
    </source>
</evidence>
<gene>
    <name evidence="10" type="ORF">BKA67DRAFT_535842</name>
</gene>
<evidence type="ECO:0000256" key="2">
    <source>
        <dbReference type="ARBA" id="ARBA00007520"/>
    </source>
</evidence>
<dbReference type="PANTHER" id="PTHR23501:SF12">
    <property type="entry name" value="MAJOR FACILITATOR SUPERFAMILY (MFS) PROFILE DOMAIN-CONTAINING PROTEIN-RELATED"/>
    <property type="match status" value="1"/>
</dbReference>
<dbReference type="Pfam" id="PF07690">
    <property type="entry name" value="MFS_1"/>
    <property type="match status" value="1"/>
</dbReference>
<feature type="transmembrane region" description="Helical" evidence="8">
    <location>
        <begin position="216"/>
        <end position="238"/>
    </location>
</feature>
<keyword evidence="4 8" id="KW-0812">Transmembrane</keyword>
<comment type="caution">
    <text evidence="10">The sequence shown here is derived from an EMBL/GenBank/DDBJ whole genome shotgun (WGS) entry which is preliminary data.</text>
</comment>
<feature type="transmembrane region" description="Helical" evidence="8">
    <location>
        <begin position="427"/>
        <end position="446"/>
    </location>
</feature>
<organism evidence="10 11">
    <name type="scientific">Truncatella angustata</name>
    <dbReference type="NCBI Taxonomy" id="152316"/>
    <lineage>
        <taxon>Eukaryota</taxon>
        <taxon>Fungi</taxon>
        <taxon>Dikarya</taxon>
        <taxon>Ascomycota</taxon>
        <taxon>Pezizomycotina</taxon>
        <taxon>Sordariomycetes</taxon>
        <taxon>Xylariomycetidae</taxon>
        <taxon>Amphisphaeriales</taxon>
        <taxon>Sporocadaceae</taxon>
        <taxon>Truncatella</taxon>
    </lineage>
</organism>
<dbReference type="InterPro" id="IPR020846">
    <property type="entry name" value="MFS_dom"/>
</dbReference>
<feature type="transmembrane region" description="Helical" evidence="8">
    <location>
        <begin position="154"/>
        <end position="177"/>
    </location>
</feature>
<keyword evidence="6 8" id="KW-0472">Membrane</keyword>
<dbReference type="Gene3D" id="1.20.1250.20">
    <property type="entry name" value="MFS general substrate transporter like domains"/>
    <property type="match status" value="1"/>
</dbReference>
<comment type="similarity">
    <text evidence="2">Belongs to the major facilitator superfamily. TCR/Tet family.</text>
</comment>
<dbReference type="InterPro" id="IPR036259">
    <property type="entry name" value="MFS_trans_sf"/>
</dbReference>
<dbReference type="OrthoDB" id="10021397at2759"/>
<protein>
    <submittedName>
        <fullName evidence="10">Major facilitator superfamily transporter</fullName>
    </submittedName>
</protein>
<feature type="compositionally biased region" description="Polar residues" evidence="7">
    <location>
        <begin position="14"/>
        <end position="29"/>
    </location>
</feature>
<evidence type="ECO:0000256" key="7">
    <source>
        <dbReference type="SAM" id="MobiDB-lite"/>
    </source>
</evidence>
<dbReference type="PANTHER" id="PTHR23501">
    <property type="entry name" value="MAJOR FACILITATOR SUPERFAMILY"/>
    <property type="match status" value="1"/>
</dbReference>
<keyword evidence="11" id="KW-1185">Reference proteome</keyword>
<evidence type="ECO:0000313" key="10">
    <source>
        <dbReference type="EMBL" id="KAH6654522.1"/>
    </source>
</evidence>
<dbReference type="InterPro" id="IPR011701">
    <property type="entry name" value="MFS"/>
</dbReference>
<proteinExistence type="inferred from homology"/>
<comment type="subcellular location">
    <subcellularLocation>
        <location evidence="1">Membrane</location>
        <topology evidence="1">Multi-pass membrane protein</topology>
    </subcellularLocation>
</comment>
<evidence type="ECO:0000259" key="9">
    <source>
        <dbReference type="PROSITE" id="PS50850"/>
    </source>
</evidence>
<dbReference type="SUPFAM" id="SSF103473">
    <property type="entry name" value="MFS general substrate transporter"/>
    <property type="match status" value="1"/>
</dbReference>
<accession>A0A9P8ULM2</accession>
<reference evidence="10" key="1">
    <citation type="journal article" date="2021" name="Nat. Commun.">
        <title>Genetic determinants of endophytism in the Arabidopsis root mycobiome.</title>
        <authorList>
            <person name="Mesny F."/>
            <person name="Miyauchi S."/>
            <person name="Thiergart T."/>
            <person name="Pickel B."/>
            <person name="Atanasova L."/>
            <person name="Karlsson M."/>
            <person name="Huettel B."/>
            <person name="Barry K.W."/>
            <person name="Haridas S."/>
            <person name="Chen C."/>
            <person name="Bauer D."/>
            <person name="Andreopoulos W."/>
            <person name="Pangilinan J."/>
            <person name="LaButti K."/>
            <person name="Riley R."/>
            <person name="Lipzen A."/>
            <person name="Clum A."/>
            <person name="Drula E."/>
            <person name="Henrissat B."/>
            <person name="Kohler A."/>
            <person name="Grigoriev I.V."/>
            <person name="Martin F.M."/>
            <person name="Hacquard S."/>
        </authorList>
    </citation>
    <scope>NUCLEOTIDE SEQUENCE</scope>
    <source>
        <strain evidence="10">MPI-SDFR-AT-0073</strain>
    </source>
</reference>
<dbReference type="Proteomes" id="UP000758603">
    <property type="component" value="Unassembled WGS sequence"/>
</dbReference>
<dbReference type="GO" id="GO:0022857">
    <property type="term" value="F:transmembrane transporter activity"/>
    <property type="evidence" value="ECO:0007669"/>
    <property type="project" value="InterPro"/>
</dbReference>
<feature type="transmembrane region" description="Helical" evidence="8">
    <location>
        <begin position="324"/>
        <end position="350"/>
    </location>
</feature>
<feature type="transmembrane region" description="Helical" evidence="8">
    <location>
        <begin position="98"/>
        <end position="117"/>
    </location>
</feature>
<feature type="transmembrane region" description="Helical" evidence="8">
    <location>
        <begin position="258"/>
        <end position="277"/>
    </location>
</feature>
<dbReference type="EMBL" id="JAGPXC010000004">
    <property type="protein sequence ID" value="KAH6654522.1"/>
    <property type="molecule type" value="Genomic_DNA"/>
</dbReference>
<dbReference type="RefSeq" id="XP_045958792.1">
    <property type="nucleotide sequence ID" value="XM_046100070.1"/>
</dbReference>
<feature type="transmembrane region" description="Helical" evidence="8">
    <location>
        <begin position="370"/>
        <end position="390"/>
    </location>
</feature>
<dbReference type="GeneID" id="70128962"/>
<keyword evidence="5 8" id="KW-1133">Transmembrane helix</keyword>
<feature type="transmembrane region" description="Helical" evidence="8">
    <location>
        <begin position="397"/>
        <end position="415"/>
    </location>
</feature>